<proteinExistence type="predicted"/>
<dbReference type="EMBL" id="JACHON010000002">
    <property type="protein sequence ID" value="MBB6512132.1"/>
    <property type="molecule type" value="Genomic_DNA"/>
</dbReference>
<keyword evidence="3" id="KW-1185">Reference proteome</keyword>
<gene>
    <name evidence="2" type="ORF">GGQ92_000913</name>
</gene>
<dbReference type="Proteomes" id="UP000572212">
    <property type="component" value="Unassembled WGS sequence"/>
</dbReference>
<evidence type="ECO:0000259" key="1">
    <source>
        <dbReference type="Pfam" id="PF01636"/>
    </source>
</evidence>
<reference evidence="2 3" key="1">
    <citation type="submission" date="2020-08" db="EMBL/GenBank/DDBJ databases">
        <title>Genomic Encyclopedia of Type Strains, Phase IV (KMG-IV): sequencing the most valuable type-strain genomes for metagenomic binning, comparative biology and taxonomic classification.</title>
        <authorList>
            <person name="Goeker M."/>
        </authorList>
    </citation>
    <scope>NUCLEOTIDE SEQUENCE [LARGE SCALE GENOMIC DNA]</scope>
    <source>
        <strain evidence="2 3">DSM 11805</strain>
    </source>
</reference>
<feature type="domain" description="Aminoglycoside phosphotransferase" evidence="1">
    <location>
        <begin position="5"/>
        <end position="203"/>
    </location>
</feature>
<evidence type="ECO:0000313" key="2">
    <source>
        <dbReference type="EMBL" id="MBB6512132.1"/>
    </source>
</evidence>
<name>A0A841RJI0_9BACI</name>
<dbReference type="InterPro" id="IPR011009">
    <property type="entry name" value="Kinase-like_dom_sf"/>
</dbReference>
<dbReference type="SUPFAM" id="SSF56112">
    <property type="entry name" value="Protein kinase-like (PK-like)"/>
    <property type="match status" value="1"/>
</dbReference>
<dbReference type="AlphaFoldDB" id="A0A841RJI0"/>
<organism evidence="2 3">
    <name type="scientific">Gracilibacillus halotolerans</name>
    <dbReference type="NCBI Taxonomy" id="74386"/>
    <lineage>
        <taxon>Bacteria</taxon>
        <taxon>Bacillati</taxon>
        <taxon>Bacillota</taxon>
        <taxon>Bacilli</taxon>
        <taxon>Bacillales</taxon>
        <taxon>Bacillaceae</taxon>
        <taxon>Gracilibacillus</taxon>
    </lineage>
</organism>
<dbReference type="Gene3D" id="3.90.1200.10">
    <property type="match status" value="1"/>
</dbReference>
<dbReference type="Pfam" id="PF01636">
    <property type="entry name" value="APH"/>
    <property type="match status" value="1"/>
</dbReference>
<sequence>MGIGRKIGEGANAEVYEWEDSKKVIKLAKTNITKTDLQREFNNNFIAWKLGLPAPQPYEVVEFNQRPGIVYERIHGKMLSELFFESLILQTNTDQPQFPMKNVKLTARLLAKVHHHVANQEILTNQRDFLKNAILSVDYLNEDEKRAVLDVLAGLPQKKMICHGDVNPNNILISSGEPILIDWMNAANGNPEADLAEFIIMIRYAILPPDIPQNAVRLFDDYREIIIKAFMDEYTQLTGITYDEVDPWIVPLAARKLSSDGIEEAEKQILVKVIQSRLDYIRRGE</sequence>
<dbReference type="InterPro" id="IPR002575">
    <property type="entry name" value="Aminoglycoside_PTrfase"/>
</dbReference>
<comment type="caution">
    <text evidence="2">The sequence shown here is derived from an EMBL/GenBank/DDBJ whole genome shotgun (WGS) entry which is preliminary data.</text>
</comment>
<evidence type="ECO:0000313" key="3">
    <source>
        <dbReference type="Proteomes" id="UP000572212"/>
    </source>
</evidence>
<accession>A0A841RJI0</accession>
<dbReference type="RefSeq" id="WP_184245054.1">
    <property type="nucleotide sequence ID" value="NZ_BAAACU010000002.1"/>
</dbReference>
<protein>
    <submittedName>
        <fullName evidence="2">Uncharacterized protein (TIGR02172 family)</fullName>
    </submittedName>
</protein>